<feature type="compositionally biased region" description="Basic and acidic residues" evidence="7">
    <location>
        <begin position="14"/>
        <end position="31"/>
    </location>
</feature>
<dbReference type="PANTHER" id="PTHR47287:SF9">
    <property type="entry name" value="ZINC FINGER PROTEIN 4-LIKE"/>
    <property type="match status" value="1"/>
</dbReference>
<evidence type="ECO:0000256" key="1">
    <source>
        <dbReference type="ARBA" id="ARBA00004123"/>
    </source>
</evidence>
<sequence length="301" mass="33176">MASESSSISGTSQDHGDSSKTKNVVDKKENEQGQSSKSDSNVLIDFLKLSKEDSVDRSKVQEHNVFSPIQVGGSSSDSPNTNEKKDEKTTEEKKSESKTTYSCNFCPREFSSLQALGGHQNAHKTERALKKQPEQRYDTDSLGLGQTHLNPYFRYPSALYSPHGALGVRMDSMIQKPYFSNPRVKPNNFAYSHGGLCLHETLHPSLVSLRNNMEGSSRVGIQGLSGATFSMVENSANNKIGAFLKFGDSCKDVATNSSSILDKNFFVTLASIKDDIHQPKFNFEEEPSDSESSELDLTLKL</sequence>
<feature type="region of interest" description="Disordered" evidence="7">
    <location>
        <begin position="117"/>
        <end position="138"/>
    </location>
</feature>
<evidence type="ECO:0000256" key="4">
    <source>
        <dbReference type="ARBA" id="ARBA00022833"/>
    </source>
</evidence>
<dbReference type="GO" id="GO:0009788">
    <property type="term" value="P:negative regulation of abscisic acid-activated signaling pathway"/>
    <property type="evidence" value="ECO:0007669"/>
    <property type="project" value="InterPro"/>
</dbReference>
<feature type="compositionally biased region" description="Basic and acidic residues" evidence="7">
    <location>
        <begin position="123"/>
        <end position="138"/>
    </location>
</feature>
<keyword evidence="4" id="KW-0862">Zinc</keyword>
<dbReference type="GO" id="GO:0005634">
    <property type="term" value="C:nucleus"/>
    <property type="evidence" value="ECO:0007669"/>
    <property type="project" value="UniProtKB-SubCell"/>
</dbReference>
<gene>
    <name evidence="9" type="ORF">VFH_II017640</name>
</gene>
<keyword evidence="10" id="KW-1185">Reference proteome</keyword>
<feature type="compositionally biased region" description="Polar residues" evidence="7">
    <location>
        <begin position="1"/>
        <end position="13"/>
    </location>
</feature>
<evidence type="ECO:0000256" key="6">
    <source>
        <dbReference type="PROSITE-ProRule" id="PRU00042"/>
    </source>
</evidence>
<name>A0AAV0ZH13_VICFA</name>
<dbReference type="EMBL" id="OX451737">
    <property type="protein sequence ID" value="CAI8596082.1"/>
    <property type="molecule type" value="Genomic_DNA"/>
</dbReference>
<protein>
    <recommendedName>
        <fullName evidence="8">C2H2-type domain-containing protein</fullName>
    </recommendedName>
</protein>
<feature type="compositionally biased region" description="Polar residues" evidence="7">
    <location>
        <begin position="32"/>
        <end position="41"/>
    </location>
</feature>
<feature type="compositionally biased region" description="Basic and acidic residues" evidence="7">
    <location>
        <begin position="48"/>
        <end position="62"/>
    </location>
</feature>
<evidence type="ECO:0000256" key="2">
    <source>
        <dbReference type="ARBA" id="ARBA00022723"/>
    </source>
</evidence>
<dbReference type="InterPro" id="IPR044246">
    <property type="entry name" value="ZFP3-like"/>
</dbReference>
<proteinExistence type="predicted"/>
<dbReference type="InterPro" id="IPR036236">
    <property type="entry name" value="Znf_C2H2_sf"/>
</dbReference>
<comment type="subcellular location">
    <subcellularLocation>
        <location evidence="1">Nucleus</location>
    </subcellularLocation>
</comment>
<evidence type="ECO:0000259" key="8">
    <source>
        <dbReference type="PROSITE" id="PS50157"/>
    </source>
</evidence>
<evidence type="ECO:0000256" key="5">
    <source>
        <dbReference type="ARBA" id="ARBA00023242"/>
    </source>
</evidence>
<feature type="region of interest" description="Disordered" evidence="7">
    <location>
        <begin position="1"/>
        <end position="98"/>
    </location>
</feature>
<evidence type="ECO:0000256" key="3">
    <source>
        <dbReference type="ARBA" id="ARBA00022771"/>
    </source>
</evidence>
<feature type="domain" description="C2H2-type" evidence="8">
    <location>
        <begin position="101"/>
        <end position="128"/>
    </location>
</feature>
<reference evidence="9 10" key="1">
    <citation type="submission" date="2023-01" db="EMBL/GenBank/DDBJ databases">
        <authorList>
            <person name="Kreplak J."/>
        </authorList>
    </citation>
    <scope>NUCLEOTIDE SEQUENCE [LARGE SCALE GENOMIC DNA]</scope>
</reference>
<dbReference type="SUPFAM" id="SSF57667">
    <property type="entry name" value="beta-beta-alpha zinc fingers"/>
    <property type="match status" value="1"/>
</dbReference>
<keyword evidence="3 6" id="KW-0863">Zinc-finger</keyword>
<dbReference type="PROSITE" id="PS00028">
    <property type="entry name" value="ZINC_FINGER_C2H2_1"/>
    <property type="match status" value="1"/>
</dbReference>
<evidence type="ECO:0000313" key="9">
    <source>
        <dbReference type="EMBL" id="CAI8596082.1"/>
    </source>
</evidence>
<organism evidence="9 10">
    <name type="scientific">Vicia faba</name>
    <name type="common">Broad bean</name>
    <name type="synonym">Faba vulgaris</name>
    <dbReference type="NCBI Taxonomy" id="3906"/>
    <lineage>
        <taxon>Eukaryota</taxon>
        <taxon>Viridiplantae</taxon>
        <taxon>Streptophyta</taxon>
        <taxon>Embryophyta</taxon>
        <taxon>Tracheophyta</taxon>
        <taxon>Spermatophyta</taxon>
        <taxon>Magnoliopsida</taxon>
        <taxon>eudicotyledons</taxon>
        <taxon>Gunneridae</taxon>
        <taxon>Pentapetalae</taxon>
        <taxon>rosids</taxon>
        <taxon>fabids</taxon>
        <taxon>Fabales</taxon>
        <taxon>Fabaceae</taxon>
        <taxon>Papilionoideae</taxon>
        <taxon>50 kb inversion clade</taxon>
        <taxon>NPAAA clade</taxon>
        <taxon>Hologalegina</taxon>
        <taxon>IRL clade</taxon>
        <taxon>Fabeae</taxon>
        <taxon>Vicia</taxon>
    </lineage>
</organism>
<feature type="compositionally biased region" description="Acidic residues" evidence="7">
    <location>
        <begin position="284"/>
        <end position="294"/>
    </location>
</feature>
<feature type="compositionally biased region" description="Basic and acidic residues" evidence="7">
    <location>
        <begin position="82"/>
        <end position="97"/>
    </location>
</feature>
<feature type="region of interest" description="Disordered" evidence="7">
    <location>
        <begin position="282"/>
        <end position="301"/>
    </location>
</feature>
<dbReference type="Proteomes" id="UP001157006">
    <property type="component" value="Chromosome 2"/>
</dbReference>
<evidence type="ECO:0000313" key="10">
    <source>
        <dbReference type="Proteomes" id="UP001157006"/>
    </source>
</evidence>
<dbReference type="PANTHER" id="PTHR47287">
    <property type="entry name" value="C2H2 AND C2HC ZINC FINGERS SUPERFAMILY PROTEIN"/>
    <property type="match status" value="1"/>
</dbReference>
<dbReference type="InterPro" id="IPR013087">
    <property type="entry name" value="Znf_C2H2_type"/>
</dbReference>
<dbReference type="PROSITE" id="PS50157">
    <property type="entry name" value="ZINC_FINGER_C2H2_2"/>
    <property type="match status" value="1"/>
</dbReference>
<evidence type="ECO:0000256" key="7">
    <source>
        <dbReference type="SAM" id="MobiDB-lite"/>
    </source>
</evidence>
<dbReference type="GO" id="GO:0008270">
    <property type="term" value="F:zinc ion binding"/>
    <property type="evidence" value="ECO:0007669"/>
    <property type="project" value="UniProtKB-KW"/>
</dbReference>
<keyword evidence="5" id="KW-0539">Nucleus</keyword>
<dbReference type="Gene3D" id="3.30.160.60">
    <property type="entry name" value="Classic Zinc Finger"/>
    <property type="match status" value="1"/>
</dbReference>
<dbReference type="AlphaFoldDB" id="A0AAV0ZH13"/>
<keyword evidence="2" id="KW-0479">Metal-binding</keyword>
<accession>A0AAV0ZH13</accession>
<dbReference type="Pfam" id="PF13912">
    <property type="entry name" value="zf-C2H2_6"/>
    <property type="match status" value="1"/>
</dbReference>